<evidence type="ECO:0000313" key="3">
    <source>
        <dbReference type="Proteomes" id="UP001152795"/>
    </source>
</evidence>
<gene>
    <name evidence="2" type="ORF">PACLA_8A013849</name>
</gene>
<keyword evidence="3" id="KW-1185">Reference proteome</keyword>
<reference evidence="2" key="1">
    <citation type="submission" date="2020-04" db="EMBL/GenBank/DDBJ databases">
        <authorList>
            <person name="Alioto T."/>
            <person name="Alioto T."/>
            <person name="Gomez Garrido J."/>
        </authorList>
    </citation>
    <scope>NUCLEOTIDE SEQUENCE</scope>
    <source>
        <strain evidence="2">A484AB</strain>
    </source>
</reference>
<dbReference type="EMBL" id="CACRXK020000838">
    <property type="protein sequence ID" value="CAB3985190.1"/>
    <property type="molecule type" value="Genomic_DNA"/>
</dbReference>
<evidence type="ECO:0000256" key="1">
    <source>
        <dbReference type="SAM" id="MobiDB-lite"/>
    </source>
</evidence>
<evidence type="ECO:0000313" key="2">
    <source>
        <dbReference type="EMBL" id="CAB3985190.1"/>
    </source>
</evidence>
<dbReference type="AlphaFoldDB" id="A0A7D9DHW0"/>
<organism evidence="2 3">
    <name type="scientific">Paramuricea clavata</name>
    <name type="common">Red gorgonian</name>
    <name type="synonym">Violescent sea-whip</name>
    <dbReference type="NCBI Taxonomy" id="317549"/>
    <lineage>
        <taxon>Eukaryota</taxon>
        <taxon>Metazoa</taxon>
        <taxon>Cnidaria</taxon>
        <taxon>Anthozoa</taxon>
        <taxon>Octocorallia</taxon>
        <taxon>Malacalcyonacea</taxon>
        <taxon>Plexauridae</taxon>
        <taxon>Paramuricea</taxon>
    </lineage>
</organism>
<feature type="region of interest" description="Disordered" evidence="1">
    <location>
        <begin position="309"/>
        <end position="334"/>
    </location>
</feature>
<comment type="caution">
    <text evidence="2">The sequence shown here is derived from an EMBL/GenBank/DDBJ whole genome shotgun (WGS) entry which is preliminary data.</text>
</comment>
<name>A0A7D9DHW0_PARCT</name>
<sequence length="348" mass="39801">MKKFACNVEMMTYITMNKQSDVSDAVRASAPIPQNDELVRVSIRVDNDFTPLSQHREAPAKKRLCKSSEPKRKLNYQTADDPYLMELLESEPNVNENQSCTDSNSNQEFQTPFQRYLKKMESELENKNAKLPKINLLELDHIQMMEIYATTAIYASDIRHVNVITENACYCKKNFGGKIPPKHKLSEILNSALNERQTSTCTTIKQAKSKGNHTKQILERCGVDFPLDPETKCEKSSIHRCAPGNPEEEQEQLHMVLKQSMFDMNKPTPQPPQTVIYQPVFPPFSTLPSVYNNFLPNISEQPYPMHMVTEEPEPRSEQHAETVSDAHGDDNETAELLLSFRNSSNQQY</sequence>
<feature type="compositionally biased region" description="Basic and acidic residues" evidence="1">
    <location>
        <begin position="309"/>
        <end position="330"/>
    </location>
</feature>
<protein>
    <submittedName>
        <fullName evidence="2">Uncharacterized protein</fullName>
    </submittedName>
</protein>
<proteinExistence type="predicted"/>
<dbReference type="Proteomes" id="UP001152795">
    <property type="component" value="Unassembled WGS sequence"/>
</dbReference>
<accession>A0A7D9DHW0</accession>